<dbReference type="EMBL" id="LR797389">
    <property type="protein sequence ID" value="CAB4212719.1"/>
    <property type="molecule type" value="Genomic_DNA"/>
</dbReference>
<evidence type="ECO:0000313" key="3">
    <source>
        <dbReference type="EMBL" id="CAB4212719.1"/>
    </source>
</evidence>
<evidence type="ECO:0000313" key="2">
    <source>
        <dbReference type="EMBL" id="CAB4182679.1"/>
    </source>
</evidence>
<evidence type="ECO:0000313" key="1">
    <source>
        <dbReference type="EMBL" id="CAB4144851.1"/>
    </source>
</evidence>
<accession>A0A6J5MF64</accession>
<name>A0A6J5MF64_9CAUD</name>
<dbReference type="EMBL" id="LR797029">
    <property type="protein sequence ID" value="CAB4182679.1"/>
    <property type="molecule type" value="Genomic_DNA"/>
</dbReference>
<dbReference type="EMBL" id="LR796424">
    <property type="protein sequence ID" value="CAB4144851.1"/>
    <property type="molecule type" value="Genomic_DNA"/>
</dbReference>
<reference evidence="1" key="1">
    <citation type="submission" date="2020-04" db="EMBL/GenBank/DDBJ databases">
        <authorList>
            <person name="Chiriac C."/>
            <person name="Salcher M."/>
            <person name="Ghai R."/>
            <person name="Kavagutti S V."/>
        </authorList>
    </citation>
    <scope>NUCLEOTIDE SEQUENCE</scope>
</reference>
<organism evidence="1">
    <name type="scientific">uncultured Caudovirales phage</name>
    <dbReference type="NCBI Taxonomy" id="2100421"/>
    <lineage>
        <taxon>Viruses</taxon>
        <taxon>Duplodnaviria</taxon>
        <taxon>Heunggongvirae</taxon>
        <taxon>Uroviricota</taxon>
        <taxon>Caudoviricetes</taxon>
        <taxon>Peduoviridae</taxon>
        <taxon>Maltschvirus</taxon>
        <taxon>Maltschvirus maltsch</taxon>
    </lineage>
</organism>
<protein>
    <submittedName>
        <fullName evidence="1">Uncharacterized protein</fullName>
    </submittedName>
</protein>
<sequence>MMQIDRLLHEITDTGLCITSFYDEPEVYSAEEWECQYSLPPGAFR</sequence>
<proteinExistence type="predicted"/>
<gene>
    <name evidence="2" type="ORF">UFOVP1089_15</name>
    <name evidence="3" type="ORF">UFOVP1443_34</name>
    <name evidence="1" type="ORF">UFOVP459_70</name>
</gene>